<reference evidence="10 11" key="1">
    <citation type="journal article" date="2015" name="Genome Announc.">
        <title>Complete Genome of Geobacter pickeringii G13T, a Metal-Reducing Isolate from Sedimentary Kaolin Deposits.</title>
        <authorList>
            <person name="Badalamenti J.P."/>
            <person name="Bond D.R."/>
        </authorList>
    </citation>
    <scope>NUCLEOTIDE SEQUENCE [LARGE SCALE GENOMIC DNA]</scope>
    <source>
        <strain evidence="10 11">G13</strain>
    </source>
</reference>
<dbReference type="SUPFAM" id="SSF53383">
    <property type="entry name" value="PLP-dependent transferases"/>
    <property type="match status" value="1"/>
</dbReference>
<evidence type="ECO:0000256" key="1">
    <source>
        <dbReference type="ARBA" id="ARBA00001933"/>
    </source>
</evidence>
<dbReference type="InterPro" id="IPR015421">
    <property type="entry name" value="PyrdxlP-dep_Trfase_major"/>
</dbReference>
<dbReference type="Gene3D" id="3.90.1150.10">
    <property type="entry name" value="Aspartate Aminotransferase, domain 1"/>
    <property type="match status" value="1"/>
</dbReference>
<keyword evidence="7" id="KW-0456">Lyase</keyword>
<dbReference type="InterPro" id="IPR000277">
    <property type="entry name" value="Cys/Met-Metab_PyrdxlP-dep_enz"/>
</dbReference>
<feature type="modified residue" description="N6-(pyridoxal phosphate)lysine" evidence="8">
    <location>
        <position position="195"/>
    </location>
</feature>
<keyword evidence="10" id="KW-0808">Transferase</keyword>
<dbReference type="Proteomes" id="UP000057609">
    <property type="component" value="Chromosome"/>
</dbReference>
<dbReference type="GO" id="GO:0019346">
    <property type="term" value="P:transsulfuration"/>
    <property type="evidence" value="ECO:0007669"/>
    <property type="project" value="InterPro"/>
</dbReference>
<dbReference type="InterPro" id="IPR015422">
    <property type="entry name" value="PyrdxlP-dep_Trfase_small"/>
</dbReference>
<dbReference type="PROSITE" id="PS00868">
    <property type="entry name" value="CYS_MET_METAB_PP"/>
    <property type="match status" value="1"/>
</dbReference>
<evidence type="ECO:0000313" key="10">
    <source>
        <dbReference type="EMBL" id="AJE03999.1"/>
    </source>
</evidence>
<dbReference type="GO" id="GO:0047804">
    <property type="term" value="F:cysteine-S-conjugate beta-lyase activity"/>
    <property type="evidence" value="ECO:0007669"/>
    <property type="project" value="UniProtKB-EC"/>
</dbReference>
<comment type="cofactor">
    <cofactor evidence="1 9">
        <name>pyridoxal 5'-phosphate</name>
        <dbReference type="ChEBI" id="CHEBI:597326"/>
    </cofactor>
</comment>
<sequence>MKFGTRIIHTGHEIDPTTGALSVPIYQTSTFAQESVDHFGKYDYARSGNPTREALEETIAQLEGGSRGFAFASGMAAISSALLLFSPGDHLVVCEDVYGGTFRVLTRLFSRLGIESTFVDATDLGAIEAAFRPNTKGLFLETPSNPLLKITDLAGAARLARARGALTLVDNTFMTPYLQRPLELGCDIVLHSGTKFLNGHSDVICGFAVTRDEELCTQLAFIQNGFGAVLGPQDSWLVLRGLKTLKVRMEESQRSAVAVAEWLAAQTRVPEVFYPGLASHPGAGVHARQAGGPGAVLSFKLESVALTRRLLEGSTLAAFAVSLGGVESIISYPAKMSHAAMPPEERAARGVTDTLVRLSVGLEDADDLIAELDSLING</sequence>
<dbReference type="EMBL" id="CP009788">
    <property type="protein sequence ID" value="AJE03999.1"/>
    <property type="molecule type" value="Genomic_DNA"/>
</dbReference>
<evidence type="ECO:0000256" key="2">
    <source>
        <dbReference type="ARBA" id="ARBA00009077"/>
    </source>
</evidence>
<dbReference type="GO" id="GO:0009086">
    <property type="term" value="P:methionine biosynthetic process"/>
    <property type="evidence" value="ECO:0007669"/>
    <property type="project" value="UniProtKB-KW"/>
</dbReference>
<dbReference type="Gene3D" id="3.40.640.10">
    <property type="entry name" value="Type I PLP-dependent aspartate aminotransferase-like (Major domain)"/>
    <property type="match status" value="1"/>
</dbReference>
<evidence type="ECO:0000256" key="5">
    <source>
        <dbReference type="ARBA" id="ARBA00022898"/>
    </source>
</evidence>
<name>A0A0B5BFT2_9BACT</name>
<keyword evidence="6" id="KW-0486">Methionine biosynthesis</keyword>
<evidence type="ECO:0000256" key="7">
    <source>
        <dbReference type="ARBA" id="ARBA00023239"/>
    </source>
</evidence>
<dbReference type="InterPro" id="IPR015424">
    <property type="entry name" value="PyrdxlP-dep_Trfase"/>
</dbReference>
<evidence type="ECO:0000256" key="4">
    <source>
        <dbReference type="ARBA" id="ARBA00022605"/>
    </source>
</evidence>
<dbReference type="AlphaFoldDB" id="A0A0B5BFT2"/>
<protein>
    <recommendedName>
        <fullName evidence="3">cysteine-S-conjugate beta-lyase</fullName>
        <ecNumber evidence="3">4.4.1.13</ecNumber>
    </recommendedName>
</protein>
<proteinExistence type="inferred from homology"/>
<dbReference type="InterPro" id="IPR054542">
    <property type="entry name" value="Cys_met_metab_PP"/>
</dbReference>
<accession>A0A0B5BFT2</accession>
<dbReference type="GO" id="GO:0005737">
    <property type="term" value="C:cytoplasm"/>
    <property type="evidence" value="ECO:0007669"/>
    <property type="project" value="TreeGrafter"/>
</dbReference>
<dbReference type="RefSeq" id="WP_039743549.1">
    <property type="nucleotide sequence ID" value="NZ_CP009788.1"/>
</dbReference>
<dbReference type="GO" id="GO:0016740">
    <property type="term" value="F:transferase activity"/>
    <property type="evidence" value="ECO:0007669"/>
    <property type="project" value="UniProtKB-KW"/>
</dbReference>
<dbReference type="PANTHER" id="PTHR11808">
    <property type="entry name" value="TRANS-SULFURATION ENZYME FAMILY MEMBER"/>
    <property type="match status" value="1"/>
</dbReference>
<evidence type="ECO:0000256" key="8">
    <source>
        <dbReference type="PIRSR" id="PIRSR001434-2"/>
    </source>
</evidence>
<keyword evidence="5 8" id="KW-0663">Pyridoxal phosphate</keyword>
<evidence type="ECO:0000256" key="6">
    <source>
        <dbReference type="ARBA" id="ARBA00023167"/>
    </source>
</evidence>
<dbReference type="Pfam" id="PF01053">
    <property type="entry name" value="Cys_Met_Meta_PP"/>
    <property type="match status" value="1"/>
</dbReference>
<dbReference type="GO" id="GO:0030170">
    <property type="term" value="F:pyridoxal phosphate binding"/>
    <property type="evidence" value="ECO:0007669"/>
    <property type="project" value="InterPro"/>
</dbReference>
<evidence type="ECO:0000256" key="9">
    <source>
        <dbReference type="RuleBase" id="RU362118"/>
    </source>
</evidence>
<dbReference type="EC" id="4.4.1.13" evidence="3"/>
<dbReference type="FunFam" id="3.90.1150.10:FF:000033">
    <property type="entry name" value="Cystathionine gamma-synthase"/>
    <property type="match status" value="1"/>
</dbReference>
<dbReference type="KEGG" id="gpi:GPICK_12105"/>
<evidence type="ECO:0000256" key="3">
    <source>
        <dbReference type="ARBA" id="ARBA00012224"/>
    </source>
</evidence>
<organism evidence="10 11">
    <name type="scientific">Geobacter pickeringii</name>
    <dbReference type="NCBI Taxonomy" id="345632"/>
    <lineage>
        <taxon>Bacteria</taxon>
        <taxon>Pseudomonadati</taxon>
        <taxon>Thermodesulfobacteriota</taxon>
        <taxon>Desulfuromonadia</taxon>
        <taxon>Geobacterales</taxon>
        <taxon>Geobacteraceae</taxon>
        <taxon>Geobacter</taxon>
    </lineage>
</organism>
<dbReference type="OrthoDB" id="9805807at2"/>
<comment type="similarity">
    <text evidence="2 9">Belongs to the trans-sulfuration enzymes family.</text>
</comment>
<keyword evidence="11" id="KW-1185">Reference proteome</keyword>
<dbReference type="FunFam" id="3.40.640.10:FF:000009">
    <property type="entry name" value="Cystathionine gamma-synthase homolog"/>
    <property type="match status" value="1"/>
</dbReference>
<dbReference type="STRING" id="345632.GPICK_12105"/>
<dbReference type="CDD" id="cd00614">
    <property type="entry name" value="CGS_like"/>
    <property type="match status" value="1"/>
</dbReference>
<keyword evidence="4" id="KW-0028">Amino-acid biosynthesis</keyword>
<dbReference type="PIRSF" id="PIRSF001434">
    <property type="entry name" value="CGS"/>
    <property type="match status" value="1"/>
</dbReference>
<gene>
    <name evidence="10" type="ORF">GPICK_12105</name>
</gene>
<dbReference type="HOGENOM" id="CLU_018986_2_0_7"/>
<evidence type="ECO:0000313" key="11">
    <source>
        <dbReference type="Proteomes" id="UP000057609"/>
    </source>
</evidence>
<dbReference type="PANTHER" id="PTHR11808:SF50">
    <property type="entry name" value="CYSTATHIONINE BETA-LYASE"/>
    <property type="match status" value="1"/>
</dbReference>